<evidence type="ECO:0000313" key="2">
    <source>
        <dbReference type="EMBL" id="KAG2378245.1"/>
    </source>
</evidence>
<reference evidence="2 3" key="1">
    <citation type="journal article" date="2018" name="BMC Genomics">
        <title>The genome of Naegleria lovaniensis, the basis for a comparative approach to unravel pathogenicity factors of the human pathogenic amoeba N. fowleri.</title>
        <authorList>
            <person name="Liechti N."/>
            <person name="Schurch N."/>
            <person name="Bruggmann R."/>
            <person name="Wittwer M."/>
        </authorList>
    </citation>
    <scope>NUCLEOTIDE SEQUENCE [LARGE SCALE GENOMIC DNA]</scope>
    <source>
        <strain evidence="2 3">ATCC 30569</strain>
    </source>
</reference>
<sequence length="262" mass="29849">MLRVCILDVSDHKQLFEDELFQKFMFQESFSQCASFHVAQNKWPVASEDVAHENSPNNSIIRYLLKHFDAVLITGSEDCCMDDSLCYIKQLCDLIRDLVDINFPVFGICFGAQAIIRALFGKQSVAHLKDLGKEPEFGCIALELTKEGKECGLFDGIEHVREGVAFYSSSSHSDAFLLNNDQVERIIQSRHWENQGYRIKGKMCYGLQFHPEMDTHASNAIFNSVTTVPIKYDDHVHELDMSVGVKIAKNFAYMVLHKKNNN</sequence>
<feature type="domain" description="Glutamine amidotransferase" evidence="1">
    <location>
        <begin position="56"/>
        <end position="218"/>
    </location>
</feature>
<dbReference type="Pfam" id="PF00117">
    <property type="entry name" value="GATase"/>
    <property type="match status" value="1"/>
</dbReference>
<evidence type="ECO:0000259" key="1">
    <source>
        <dbReference type="Pfam" id="PF00117"/>
    </source>
</evidence>
<dbReference type="InterPro" id="IPR029062">
    <property type="entry name" value="Class_I_gatase-like"/>
</dbReference>
<dbReference type="PROSITE" id="PS51273">
    <property type="entry name" value="GATASE_TYPE_1"/>
    <property type="match status" value="1"/>
</dbReference>
<protein>
    <recommendedName>
        <fullName evidence="1">Glutamine amidotransferase domain-containing protein</fullName>
    </recommendedName>
</protein>
<dbReference type="PANTHER" id="PTHR42695:SF5">
    <property type="entry name" value="GLUTAMINE AMIDOTRANSFERASE YLR126C-RELATED"/>
    <property type="match status" value="1"/>
</dbReference>
<dbReference type="GO" id="GO:0005829">
    <property type="term" value="C:cytosol"/>
    <property type="evidence" value="ECO:0007669"/>
    <property type="project" value="TreeGrafter"/>
</dbReference>
<evidence type="ECO:0000313" key="3">
    <source>
        <dbReference type="Proteomes" id="UP000816034"/>
    </source>
</evidence>
<comment type="caution">
    <text evidence="2">The sequence shown here is derived from an EMBL/GenBank/DDBJ whole genome shotgun (WGS) entry which is preliminary data.</text>
</comment>
<dbReference type="PANTHER" id="PTHR42695">
    <property type="entry name" value="GLUTAMINE AMIDOTRANSFERASE YLR126C-RELATED"/>
    <property type="match status" value="1"/>
</dbReference>
<dbReference type="SUPFAM" id="SSF52317">
    <property type="entry name" value="Class I glutamine amidotransferase-like"/>
    <property type="match status" value="1"/>
</dbReference>
<name>A0AA88GK40_NAELO</name>
<dbReference type="InterPro" id="IPR017926">
    <property type="entry name" value="GATASE"/>
</dbReference>
<dbReference type="Proteomes" id="UP000816034">
    <property type="component" value="Unassembled WGS sequence"/>
</dbReference>
<dbReference type="Gene3D" id="3.40.50.880">
    <property type="match status" value="1"/>
</dbReference>
<dbReference type="InterPro" id="IPR044992">
    <property type="entry name" value="ChyE-like"/>
</dbReference>
<accession>A0AA88GK40</accession>
<dbReference type="AlphaFoldDB" id="A0AA88GK40"/>
<dbReference type="RefSeq" id="XP_044545507.1">
    <property type="nucleotide sequence ID" value="XM_044698458.1"/>
</dbReference>
<keyword evidence="3" id="KW-1185">Reference proteome</keyword>
<dbReference type="EMBL" id="PYSW02000034">
    <property type="protein sequence ID" value="KAG2378245.1"/>
    <property type="molecule type" value="Genomic_DNA"/>
</dbReference>
<proteinExistence type="predicted"/>
<dbReference type="GeneID" id="68100842"/>
<organism evidence="2 3">
    <name type="scientific">Naegleria lovaniensis</name>
    <name type="common">Amoeba</name>
    <dbReference type="NCBI Taxonomy" id="51637"/>
    <lineage>
        <taxon>Eukaryota</taxon>
        <taxon>Discoba</taxon>
        <taxon>Heterolobosea</taxon>
        <taxon>Tetramitia</taxon>
        <taxon>Eutetramitia</taxon>
        <taxon>Vahlkampfiidae</taxon>
        <taxon>Naegleria</taxon>
    </lineage>
</organism>
<gene>
    <name evidence="2" type="ORF">C9374_008388</name>
</gene>